<name>A0AAJ1T044_9BACI</name>
<evidence type="ECO:0000313" key="3">
    <source>
        <dbReference type="Proteomes" id="UP001237207"/>
    </source>
</evidence>
<comment type="caution">
    <text evidence="2">The sequence shown here is derived from an EMBL/GenBank/DDBJ whole genome shotgun (WGS) entry which is preliminary data.</text>
</comment>
<proteinExistence type="predicted"/>
<feature type="transmembrane region" description="Helical" evidence="1">
    <location>
        <begin position="180"/>
        <end position="199"/>
    </location>
</feature>
<reference evidence="2" key="1">
    <citation type="submission" date="2023-07" db="EMBL/GenBank/DDBJ databases">
        <title>Genomic Encyclopedia of Type Strains, Phase IV (KMG-IV): sequencing the most valuable type-strain genomes for metagenomic binning, comparative biology and taxonomic classification.</title>
        <authorList>
            <person name="Goeker M."/>
        </authorList>
    </citation>
    <scope>NUCLEOTIDE SEQUENCE</scope>
    <source>
        <strain evidence="2">DSM 23947</strain>
    </source>
</reference>
<keyword evidence="1" id="KW-0812">Transmembrane</keyword>
<organism evidence="2 3">
    <name type="scientific">Oikeobacillus pervagus</name>
    <dbReference type="NCBI Taxonomy" id="1325931"/>
    <lineage>
        <taxon>Bacteria</taxon>
        <taxon>Bacillati</taxon>
        <taxon>Bacillota</taxon>
        <taxon>Bacilli</taxon>
        <taxon>Bacillales</taxon>
        <taxon>Bacillaceae</taxon>
        <taxon>Oikeobacillus</taxon>
    </lineage>
</organism>
<gene>
    <name evidence="2" type="ORF">J2S13_000873</name>
</gene>
<evidence type="ECO:0000256" key="1">
    <source>
        <dbReference type="SAM" id="Phobius"/>
    </source>
</evidence>
<feature type="transmembrane region" description="Helical" evidence="1">
    <location>
        <begin position="108"/>
        <end position="126"/>
    </location>
</feature>
<dbReference type="AlphaFoldDB" id="A0AAJ1T044"/>
<evidence type="ECO:0000313" key="2">
    <source>
        <dbReference type="EMBL" id="MDQ0214477.1"/>
    </source>
</evidence>
<dbReference type="RefSeq" id="WP_307256464.1">
    <property type="nucleotide sequence ID" value="NZ_JAUSUC010000007.1"/>
</dbReference>
<dbReference type="Proteomes" id="UP001237207">
    <property type="component" value="Unassembled WGS sequence"/>
</dbReference>
<keyword evidence="1" id="KW-0472">Membrane</keyword>
<sequence length="200" mass="23073">MNINGRLEDTGGMQMDPTEIDKMREKQIYIMNGLVISCLTIFFLIVHFFNVTQARFFFVLGVLLLIQVIIGFIKKDSTRSLIPILEKVAIYEKKKMGSEWYKQRKVTYVWNLILSSLMLMQSFWNLGSTHNVFQIKFMFVFIFTIGMLTLVNISLIIHIRKVDGSNSELEMKGYTFKSNIVAVTIGGIFALIVIAMMIFN</sequence>
<feature type="transmembrane region" description="Helical" evidence="1">
    <location>
        <begin position="28"/>
        <end position="49"/>
    </location>
</feature>
<dbReference type="EMBL" id="JAUSUC010000007">
    <property type="protein sequence ID" value="MDQ0214477.1"/>
    <property type="molecule type" value="Genomic_DNA"/>
</dbReference>
<feature type="transmembrane region" description="Helical" evidence="1">
    <location>
        <begin position="55"/>
        <end position="73"/>
    </location>
</feature>
<keyword evidence="3" id="KW-1185">Reference proteome</keyword>
<feature type="transmembrane region" description="Helical" evidence="1">
    <location>
        <begin position="138"/>
        <end position="159"/>
    </location>
</feature>
<accession>A0AAJ1T044</accession>
<keyword evidence="1" id="KW-1133">Transmembrane helix</keyword>
<protein>
    <submittedName>
        <fullName evidence="2">Uncharacterized protein</fullName>
    </submittedName>
</protein>